<dbReference type="CDD" id="cd06257">
    <property type="entry name" value="DnaJ"/>
    <property type="match status" value="1"/>
</dbReference>
<evidence type="ECO:0000256" key="3">
    <source>
        <dbReference type="ARBA" id="ARBA00022989"/>
    </source>
</evidence>
<keyword evidence="4" id="KW-0472">Membrane</keyword>
<dbReference type="STRING" id="684364.F4PCC4"/>
<dbReference type="GO" id="GO:0030544">
    <property type="term" value="F:Hsp70 protein binding"/>
    <property type="evidence" value="ECO:0000318"/>
    <property type="project" value="GO_Central"/>
</dbReference>
<feature type="region of interest" description="Disordered" evidence="5">
    <location>
        <begin position="50"/>
        <end position="97"/>
    </location>
</feature>
<dbReference type="SUPFAM" id="SSF46565">
    <property type="entry name" value="Chaperone J-domain"/>
    <property type="match status" value="1"/>
</dbReference>
<evidence type="ECO:0000256" key="5">
    <source>
        <dbReference type="SAM" id="MobiDB-lite"/>
    </source>
</evidence>
<evidence type="ECO:0000256" key="4">
    <source>
        <dbReference type="ARBA" id="ARBA00023136"/>
    </source>
</evidence>
<keyword evidence="8" id="KW-1185">Reference proteome</keyword>
<dbReference type="GeneID" id="18236903"/>
<dbReference type="InterPro" id="IPR015399">
    <property type="entry name" value="DUF1977_DnaJ-like"/>
</dbReference>
<dbReference type="InterPro" id="IPR036869">
    <property type="entry name" value="J_dom_sf"/>
</dbReference>
<dbReference type="EMBL" id="GL882893">
    <property type="protein sequence ID" value="EGF77257.1"/>
    <property type="molecule type" value="Genomic_DNA"/>
</dbReference>
<dbReference type="InParanoid" id="F4PCC4"/>
<dbReference type="OrthoDB" id="1507364at2759"/>
<dbReference type="PROSITE" id="PS50007">
    <property type="entry name" value="PIPLC_X_DOMAIN"/>
    <property type="match status" value="1"/>
</dbReference>
<dbReference type="Pfam" id="PF00226">
    <property type="entry name" value="DnaJ"/>
    <property type="match status" value="1"/>
</dbReference>
<dbReference type="FunCoup" id="F4PCC4">
    <property type="interactions" value="398"/>
</dbReference>
<evidence type="ECO:0000313" key="7">
    <source>
        <dbReference type="EMBL" id="EGF77257.1"/>
    </source>
</evidence>
<name>F4PCC4_BATDJ</name>
<evidence type="ECO:0000256" key="1">
    <source>
        <dbReference type="ARBA" id="ARBA00004167"/>
    </source>
</evidence>
<dbReference type="InterPro" id="IPR001623">
    <property type="entry name" value="DnaJ_domain"/>
</dbReference>
<gene>
    <name evidence="7" type="ORF">BATDEDRAFT_14248</name>
</gene>
<dbReference type="GO" id="GO:0071218">
    <property type="term" value="P:cellular response to misfolded protein"/>
    <property type="evidence" value="ECO:0000318"/>
    <property type="project" value="GO_Central"/>
</dbReference>
<feature type="domain" description="J" evidence="6">
    <location>
        <begin position="117"/>
        <end position="181"/>
    </location>
</feature>
<evidence type="ECO:0000313" key="8">
    <source>
        <dbReference type="Proteomes" id="UP000007241"/>
    </source>
</evidence>
<dbReference type="Proteomes" id="UP000007241">
    <property type="component" value="Unassembled WGS sequence"/>
</dbReference>
<dbReference type="Gene3D" id="1.10.287.110">
    <property type="entry name" value="DnaJ domain"/>
    <property type="match status" value="1"/>
</dbReference>
<reference evidence="7 8" key="1">
    <citation type="submission" date="2009-12" db="EMBL/GenBank/DDBJ databases">
        <title>The draft genome of Batrachochytrium dendrobatidis.</title>
        <authorList>
            <consortium name="US DOE Joint Genome Institute (JGI-PGF)"/>
            <person name="Kuo A."/>
            <person name="Salamov A."/>
            <person name="Schmutz J."/>
            <person name="Lucas S."/>
            <person name="Pitluck S."/>
            <person name="Rosenblum E."/>
            <person name="Stajich J."/>
            <person name="Eisen M."/>
            <person name="Grigoriev I.V."/>
        </authorList>
    </citation>
    <scope>NUCLEOTIDE SEQUENCE [LARGE SCALE GENOMIC DNA]</scope>
    <source>
        <strain evidence="8">JAM81 / FGSC 10211</strain>
    </source>
</reference>
<dbReference type="InterPro" id="IPR051100">
    <property type="entry name" value="DnaJ_subfamily_B/C"/>
</dbReference>
<evidence type="ECO:0000256" key="2">
    <source>
        <dbReference type="ARBA" id="ARBA00022692"/>
    </source>
</evidence>
<dbReference type="PANTHER" id="PTHR43908">
    <property type="entry name" value="AT29763P-RELATED"/>
    <property type="match status" value="1"/>
</dbReference>
<organism evidence="7 8">
    <name type="scientific">Batrachochytrium dendrobatidis (strain JAM81 / FGSC 10211)</name>
    <name type="common">Frog chytrid fungus</name>
    <dbReference type="NCBI Taxonomy" id="684364"/>
    <lineage>
        <taxon>Eukaryota</taxon>
        <taxon>Fungi</taxon>
        <taxon>Fungi incertae sedis</taxon>
        <taxon>Chytridiomycota</taxon>
        <taxon>Chytridiomycota incertae sedis</taxon>
        <taxon>Chytridiomycetes</taxon>
        <taxon>Rhizophydiales</taxon>
        <taxon>Rhizophydiales incertae sedis</taxon>
        <taxon>Batrachochytrium</taxon>
    </lineage>
</organism>
<dbReference type="PANTHER" id="PTHR43908:SF3">
    <property type="entry name" value="AT29763P-RELATED"/>
    <property type="match status" value="1"/>
</dbReference>
<keyword evidence="2" id="KW-0812">Transmembrane</keyword>
<dbReference type="SMART" id="SM00271">
    <property type="entry name" value="DnaJ"/>
    <property type="match status" value="1"/>
</dbReference>
<dbReference type="HOGENOM" id="CLU_043579_2_0_1"/>
<comment type="subcellular location">
    <subcellularLocation>
        <location evidence="1">Membrane</location>
        <topology evidence="1">Single-pass membrane protein</topology>
    </subcellularLocation>
</comment>
<dbReference type="PRINTS" id="PR00625">
    <property type="entry name" value="JDOMAIN"/>
</dbReference>
<dbReference type="AlphaFoldDB" id="F4PCC4"/>
<dbReference type="GO" id="GO:0005789">
    <property type="term" value="C:endoplasmic reticulum membrane"/>
    <property type="evidence" value="ECO:0000318"/>
    <property type="project" value="GO_Central"/>
</dbReference>
<feature type="compositionally biased region" description="Low complexity" evidence="5">
    <location>
        <begin position="73"/>
        <end position="84"/>
    </location>
</feature>
<dbReference type="PROSITE" id="PS50076">
    <property type="entry name" value="DNAJ_2"/>
    <property type="match status" value="1"/>
</dbReference>
<dbReference type="OMA" id="ARSREHN"/>
<evidence type="ECO:0000259" key="6">
    <source>
        <dbReference type="PROSITE" id="PS50076"/>
    </source>
</evidence>
<dbReference type="Pfam" id="PF09320">
    <property type="entry name" value="DUF1977"/>
    <property type="match status" value="1"/>
</dbReference>
<feature type="compositionally biased region" description="Polar residues" evidence="5">
    <location>
        <begin position="50"/>
        <end position="67"/>
    </location>
</feature>
<protein>
    <recommendedName>
        <fullName evidence="6">J domain-containing protein</fullName>
    </recommendedName>
</protein>
<dbReference type="RefSeq" id="XP_006682126.1">
    <property type="nucleotide sequence ID" value="XM_006682063.1"/>
</dbReference>
<proteinExistence type="predicted"/>
<accession>F4PCC4</accession>
<sequence>MNRDESLRCLEISKKKFAAGETVAALKFANKAIALDVSTETQTWLEFLNNQSSTADTKPSSTSTGPNLRQRHSSTSETHSSSSSKPTAAQEDESSRPFTDLQVKGIKKIRAFKTKGDLYGILGLEKDCSESDIKKAYRKLALQFHPDKCGAPGTDEAFKAISHAFTVLGDSDKKEHYDRYGIDPDTRAGAAAASRGGAGFRGFNGQRFEGDISPEDLFRMFMGGDDFPGFGGAGFHTFSSNSQPRARFRQAQARQGTQVNSSSLLQIIQMLPVIFLGLFTLASLLSSTQPDAFSFTKSRDYPEQHTTSIHKVPYYVNSEHFKSNWASSESKTKVLEGSVEKAYLQALERGCRSELENKRFQIQQSYGLFGVDKKMLKRAQGMRLPNCERVDQWNNES</sequence>
<keyword evidence="3" id="KW-1133">Transmembrane helix</keyword>